<name>A0ABR3RWW8_9PLEO</name>
<evidence type="ECO:0000313" key="12">
    <source>
        <dbReference type="Proteomes" id="UP001521222"/>
    </source>
</evidence>
<dbReference type="EMBL" id="JAKIXB020000005">
    <property type="protein sequence ID" value="KAL1608933.1"/>
    <property type="molecule type" value="Genomic_DNA"/>
</dbReference>
<protein>
    <recommendedName>
        <fullName evidence="10">ABC transporter domain-containing protein</fullName>
    </recommendedName>
</protein>
<evidence type="ECO:0000256" key="8">
    <source>
        <dbReference type="ARBA" id="ARBA00023136"/>
    </source>
</evidence>
<evidence type="ECO:0000256" key="9">
    <source>
        <dbReference type="SAM" id="Phobius"/>
    </source>
</evidence>
<dbReference type="SMART" id="SM00382">
    <property type="entry name" value="AAA"/>
    <property type="match status" value="1"/>
</dbReference>
<dbReference type="PROSITE" id="PS00211">
    <property type="entry name" value="ABC_TRANSPORTER_1"/>
    <property type="match status" value="1"/>
</dbReference>
<feature type="transmembrane region" description="Helical" evidence="9">
    <location>
        <begin position="516"/>
        <end position="538"/>
    </location>
</feature>
<keyword evidence="6" id="KW-0067">ATP-binding</keyword>
<dbReference type="Pfam" id="PF00005">
    <property type="entry name" value="ABC_tran"/>
    <property type="match status" value="1"/>
</dbReference>
<dbReference type="PANTHER" id="PTHR48042:SF11">
    <property type="entry name" value="ABC TRANSPORTER G FAMILY MEMBER 11"/>
    <property type="match status" value="1"/>
</dbReference>
<feature type="domain" description="ABC transporter" evidence="10">
    <location>
        <begin position="29"/>
        <end position="277"/>
    </location>
</feature>
<dbReference type="Pfam" id="PF19055">
    <property type="entry name" value="ABC2_membrane_7"/>
    <property type="match status" value="1"/>
</dbReference>
<dbReference type="SUPFAM" id="SSF52540">
    <property type="entry name" value="P-loop containing nucleoside triphosphate hydrolases"/>
    <property type="match status" value="1"/>
</dbReference>
<gene>
    <name evidence="11" type="ORF">SLS59_002125</name>
</gene>
<keyword evidence="5" id="KW-0547">Nucleotide-binding</keyword>
<keyword evidence="8 9" id="KW-0472">Membrane</keyword>
<keyword evidence="12" id="KW-1185">Reference proteome</keyword>
<dbReference type="Proteomes" id="UP001521222">
    <property type="component" value="Unassembled WGS sequence"/>
</dbReference>
<dbReference type="PANTHER" id="PTHR48042">
    <property type="entry name" value="ABC TRANSPORTER G FAMILY MEMBER 11"/>
    <property type="match status" value="1"/>
</dbReference>
<organism evidence="11 12">
    <name type="scientific">Nothophoma quercina</name>
    <dbReference type="NCBI Taxonomy" id="749835"/>
    <lineage>
        <taxon>Eukaryota</taxon>
        <taxon>Fungi</taxon>
        <taxon>Dikarya</taxon>
        <taxon>Ascomycota</taxon>
        <taxon>Pezizomycotina</taxon>
        <taxon>Dothideomycetes</taxon>
        <taxon>Pleosporomycetidae</taxon>
        <taxon>Pleosporales</taxon>
        <taxon>Pleosporineae</taxon>
        <taxon>Didymellaceae</taxon>
        <taxon>Nothophoma</taxon>
    </lineage>
</organism>
<dbReference type="Pfam" id="PF01061">
    <property type="entry name" value="ABC2_membrane"/>
    <property type="match status" value="1"/>
</dbReference>
<dbReference type="InterPro" id="IPR013525">
    <property type="entry name" value="ABC2_TM"/>
</dbReference>
<feature type="transmembrane region" description="Helical" evidence="9">
    <location>
        <begin position="453"/>
        <end position="479"/>
    </location>
</feature>
<feature type="transmembrane region" description="Helical" evidence="9">
    <location>
        <begin position="409"/>
        <end position="432"/>
    </location>
</feature>
<dbReference type="InterPro" id="IPR043926">
    <property type="entry name" value="ABCG_dom"/>
</dbReference>
<evidence type="ECO:0000256" key="7">
    <source>
        <dbReference type="ARBA" id="ARBA00022989"/>
    </source>
</evidence>
<evidence type="ECO:0000256" key="5">
    <source>
        <dbReference type="ARBA" id="ARBA00022741"/>
    </source>
</evidence>
<comment type="caution">
    <text evidence="11">The sequence shown here is derived from an EMBL/GenBank/DDBJ whole genome shotgun (WGS) entry which is preliminary data.</text>
</comment>
<keyword evidence="3" id="KW-0813">Transport</keyword>
<feature type="transmembrane region" description="Helical" evidence="9">
    <location>
        <begin position="375"/>
        <end position="397"/>
    </location>
</feature>
<keyword evidence="4 9" id="KW-0812">Transmembrane</keyword>
<comment type="subcellular location">
    <subcellularLocation>
        <location evidence="1">Membrane</location>
        <topology evidence="1">Multi-pass membrane protein</topology>
    </subcellularLocation>
</comment>
<proteinExistence type="inferred from homology"/>
<dbReference type="InterPro" id="IPR003439">
    <property type="entry name" value="ABC_transporter-like_ATP-bd"/>
</dbReference>
<evidence type="ECO:0000256" key="6">
    <source>
        <dbReference type="ARBA" id="ARBA00022840"/>
    </source>
</evidence>
<feature type="transmembrane region" description="Helical" evidence="9">
    <location>
        <begin position="491"/>
        <end position="509"/>
    </location>
</feature>
<feature type="transmembrane region" description="Helical" evidence="9">
    <location>
        <begin position="617"/>
        <end position="638"/>
    </location>
</feature>
<dbReference type="InterPro" id="IPR052215">
    <property type="entry name" value="Plant_ABCG"/>
</dbReference>
<evidence type="ECO:0000256" key="2">
    <source>
        <dbReference type="ARBA" id="ARBA00005814"/>
    </source>
</evidence>
<evidence type="ECO:0000256" key="3">
    <source>
        <dbReference type="ARBA" id="ARBA00022448"/>
    </source>
</evidence>
<comment type="similarity">
    <text evidence="2">Belongs to the ABC transporter superfamily. ABCG family. Eye pigment precursor importer (TC 3.A.1.204) subfamily.</text>
</comment>
<evidence type="ECO:0000313" key="11">
    <source>
        <dbReference type="EMBL" id="KAL1608933.1"/>
    </source>
</evidence>
<keyword evidence="7 9" id="KW-1133">Transmembrane helix</keyword>
<dbReference type="InterPro" id="IPR017871">
    <property type="entry name" value="ABC_transporter-like_CS"/>
</dbReference>
<evidence type="ECO:0000259" key="10">
    <source>
        <dbReference type="PROSITE" id="PS50893"/>
    </source>
</evidence>
<evidence type="ECO:0000256" key="1">
    <source>
        <dbReference type="ARBA" id="ARBA00004141"/>
    </source>
</evidence>
<sequence length="641" mass="70789">MSISNPSIEDVEKGATDYAHLTNTTVHSFSWEDVVVTVKDRKTKQPLDILAGVNGIVEAGEMLALMGPSGSGKTTLLNVLAHRAATASATIQQTLAINGTPTSLASFRKLSSYVEQEDALVGSLTVRETLHFAAQLALPSSVSKVERKARIEGLLSSFGLHDQADTIIGTPIRKGVSGGQKRRVSVAAQLMTSPKILFLDEPTSGLDSAASWEVMSFVKELAKKHKFLVIASIHQPSTTTFELFDKLLLLSKGKVAYNGPVPGIKDYFAVVCFYVTIKRLIDRSQMPLYMNPAEYVIQLVNTDFSRDHNKASQQLSHLHTSWSNSTNAALVNHQIQSKVVSTPSSIASDTHASANPILLPLTLIHRSFIKSYRDIVAYGIRVAMYLGLAIMMGTVWLRLAPKQSNIQAFTNAIFFGGAFMSFMAVAYIPSYLEDLALYRKERANGLYGPTAFMVANFVIGVPYLFLIAVLFSIVSYWLGNFAPTATAFWTWVMWLFLDLLAAESLVVLLSSLIPIFVVALAATAFANGLWMCVGGFMVQPEALNVFWRYVFHYIDYQAYVFRGMMVNEFGNRNYNCERTEDGSCFCMYPSALQDQCLVEGKAVLASYGYGTGDVGKYVGYMIVIVLVYRLFGWVTLYLRKH</sequence>
<dbReference type="Gene3D" id="3.40.50.300">
    <property type="entry name" value="P-loop containing nucleotide triphosphate hydrolases"/>
    <property type="match status" value="1"/>
</dbReference>
<accession>A0ABR3RWW8</accession>
<dbReference type="InterPro" id="IPR003593">
    <property type="entry name" value="AAA+_ATPase"/>
</dbReference>
<reference evidence="11 12" key="1">
    <citation type="submission" date="2024-02" db="EMBL/GenBank/DDBJ databases">
        <title>De novo assembly and annotation of 12 fungi associated with fruit tree decline syndrome in Ontario, Canada.</title>
        <authorList>
            <person name="Sulman M."/>
            <person name="Ellouze W."/>
            <person name="Ilyukhin E."/>
        </authorList>
    </citation>
    <scope>NUCLEOTIDE SEQUENCE [LARGE SCALE GENOMIC DNA]</scope>
    <source>
        <strain evidence="11 12">M97-236</strain>
    </source>
</reference>
<evidence type="ECO:0000256" key="4">
    <source>
        <dbReference type="ARBA" id="ARBA00022692"/>
    </source>
</evidence>
<dbReference type="PROSITE" id="PS50893">
    <property type="entry name" value="ABC_TRANSPORTER_2"/>
    <property type="match status" value="1"/>
</dbReference>
<dbReference type="InterPro" id="IPR027417">
    <property type="entry name" value="P-loop_NTPase"/>
</dbReference>